<dbReference type="InterPro" id="IPR027417">
    <property type="entry name" value="P-loop_NTPase"/>
</dbReference>
<dbReference type="Proteomes" id="UP000241848">
    <property type="component" value="Unassembled WGS sequence"/>
</dbReference>
<dbReference type="InterPro" id="IPR003439">
    <property type="entry name" value="ABC_transporter-like_ATP-bd"/>
</dbReference>
<keyword evidence="3 5" id="KW-0067">ATP-binding</keyword>
<dbReference type="PANTHER" id="PTHR43230:SF3">
    <property type="entry name" value="ABC-TYPE DIPEPTIDE_OLIGOPEPTIDE TRANSPORT SYSTEM, ATPASE COMPONENT"/>
    <property type="match status" value="1"/>
</dbReference>
<dbReference type="AlphaFoldDB" id="A0A2T2WD74"/>
<evidence type="ECO:0000256" key="2">
    <source>
        <dbReference type="ARBA" id="ARBA00022741"/>
    </source>
</evidence>
<evidence type="ECO:0000256" key="3">
    <source>
        <dbReference type="ARBA" id="ARBA00022840"/>
    </source>
</evidence>
<accession>A0A2T2WD74</accession>
<evidence type="ECO:0000256" key="1">
    <source>
        <dbReference type="ARBA" id="ARBA00022448"/>
    </source>
</evidence>
<dbReference type="EMBL" id="PXYV01000080">
    <property type="protein sequence ID" value="PSR20169.1"/>
    <property type="molecule type" value="Genomic_DNA"/>
</dbReference>
<evidence type="ECO:0000313" key="5">
    <source>
        <dbReference type="EMBL" id="PSR20169.1"/>
    </source>
</evidence>
<comment type="caution">
    <text evidence="5">The sequence shown here is derived from an EMBL/GenBank/DDBJ whole genome shotgun (WGS) entry which is preliminary data.</text>
</comment>
<dbReference type="GO" id="GO:0015833">
    <property type="term" value="P:peptide transport"/>
    <property type="evidence" value="ECO:0007669"/>
    <property type="project" value="InterPro"/>
</dbReference>
<dbReference type="Gene3D" id="3.40.50.300">
    <property type="entry name" value="P-loop containing nucleotide triphosphate hydrolases"/>
    <property type="match status" value="1"/>
</dbReference>
<reference evidence="5 6" key="1">
    <citation type="journal article" date="2014" name="BMC Genomics">
        <title>Comparison of environmental and isolate Sulfobacillus genomes reveals diverse carbon, sulfur, nitrogen, and hydrogen metabolisms.</title>
        <authorList>
            <person name="Justice N.B."/>
            <person name="Norman A."/>
            <person name="Brown C.T."/>
            <person name="Singh A."/>
            <person name="Thomas B.C."/>
            <person name="Banfield J.F."/>
        </authorList>
    </citation>
    <scope>NUCLEOTIDE SEQUENCE [LARGE SCALE GENOMIC DNA]</scope>
    <source>
        <strain evidence="5">AMDSBA3</strain>
    </source>
</reference>
<dbReference type="Pfam" id="PF00005">
    <property type="entry name" value="ABC_tran"/>
    <property type="match status" value="1"/>
</dbReference>
<protein>
    <submittedName>
        <fullName evidence="5">ABC transporter ATP-binding protein</fullName>
    </submittedName>
</protein>
<name>A0A2T2WD74_9FIRM</name>
<organism evidence="5 6">
    <name type="scientific">Sulfobacillus acidophilus</name>
    <dbReference type="NCBI Taxonomy" id="53633"/>
    <lineage>
        <taxon>Bacteria</taxon>
        <taxon>Bacillati</taxon>
        <taxon>Bacillota</taxon>
        <taxon>Clostridia</taxon>
        <taxon>Eubacteriales</taxon>
        <taxon>Clostridiales Family XVII. Incertae Sedis</taxon>
        <taxon>Sulfobacillus</taxon>
    </lineage>
</organism>
<keyword evidence="1" id="KW-0813">Transport</keyword>
<dbReference type="NCBIfam" id="TIGR01727">
    <property type="entry name" value="oligo_HPY"/>
    <property type="match status" value="1"/>
</dbReference>
<feature type="domain" description="ABC transporter" evidence="4">
    <location>
        <begin position="2"/>
        <end position="200"/>
    </location>
</feature>
<dbReference type="SUPFAM" id="SSF52540">
    <property type="entry name" value="P-loop containing nucleoside triphosphate hydrolases"/>
    <property type="match status" value="1"/>
</dbReference>
<dbReference type="InterPro" id="IPR013563">
    <property type="entry name" value="Oligopep_ABC_C"/>
</dbReference>
<proteinExistence type="predicted"/>
<evidence type="ECO:0000259" key="4">
    <source>
        <dbReference type="PROSITE" id="PS50893"/>
    </source>
</evidence>
<dbReference type="Pfam" id="PF08352">
    <property type="entry name" value="oligo_HPY"/>
    <property type="match status" value="1"/>
</dbReference>
<dbReference type="GO" id="GO:0016887">
    <property type="term" value="F:ATP hydrolysis activity"/>
    <property type="evidence" value="ECO:0007669"/>
    <property type="project" value="InterPro"/>
</dbReference>
<sequence>MIQVLAYLGARSGGEITLGGEPVPVRLNAAALDRLRQLIVLRDLFGVLNPHYLVEYLLKRPIFNYCIQTQEPILELIVKTVETVELSPYRDFMGKYPNELSRGQRQRVVIVRALVTQPEVILADGPTSMLDVFIRMSILDLLEKLQAERHLSYLFITHDLASTRYISDHLLVMYAGHAVEGGETGEVVQHPLHPYTQLLLSAVPRPGRPDPIGVIASSAEPPNLSTGCQGCVFQSRCPLAMARCTTEIPQAQEVGSDHWMACHAISSA</sequence>
<keyword evidence="2" id="KW-0547">Nucleotide-binding</keyword>
<evidence type="ECO:0000313" key="6">
    <source>
        <dbReference type="Proteomes" id="UP000241848"/>
    </source>
</evidence>
<dbReference type="PANTHER" id="PTHR43230">
    <property type="entry name" value="ABC-TYPE DIPEPTIDE/OLIGOPEPTIDE TRANSPORT SYSTEM, ATPASE COMPONENT"/>
    <property type="match status" value="1"/>
</dbReference>
<dbReference type="GO" id="GO:0005524">
    <property type="term" value="F:ATP binding"/>
    <property type="evidence" value="ECO:0007669"/>
    <property type="project" value="UniProtKB-KW"/>
</dbReference>
<gene>
    <name evidence="5" type="ORF">C7B45_16145</name>
</gene>
<dbReference type="PROSITE" id="PS50893">
    <property type="entry name" value="ABC_TRANSPORTER_2"/>
    <property type="match status" value="1"/>
</dbReference>